<evidence type="ECO:0000313" key="2">
    <source>
        <dbReference type="EMBL" id="CAF0904875.1"/>
    </source>
</evidence>
<dbReference type="PANTHER" id="PTHR13102:SF0">
    <property type="entry name" value="NUCLEOLAR PROTEIN 9"/>
    <property type="match status" value="1"/>
</dbReference>
<dbReference type="Gene3D" id="1.25.10.10">
    <property type="entry name" value="Leucine-rich Repeat Variant"/>
    <property type="match status" value="2"/>
</dbReference>
<dbReference type="PANTHER" id="PTHR13102">
    <property type="entry name" value="NUCLEOLAR PROTEIN 9"/>
    <property type="match status" value="1"/>
</dbReference>
<evidence type="ECO:0000313" key="3">
    <source>
        <dbReference type="Proteomes" id="UP000663832"/>
    </source>
</evidence>
<dbReference type="GO" id="GO:0030688">
    <property type="term" value="C:preribosome, small subunit precursor"/>
    <property type="evidence" value="ECO:0007669"/>
    <property type="project" value="TreeGrafter"/>
</dbReference>
<dbReference type="InterPro" id="IPR001313">
    <property type="entry name" value="Pumilio_RNA-bd_rpt"/>
</dbReference>
<dbReference type="InterPro" id="IPR011989">
    <property type="entry name" value="ARM-like"/>
</dbReference>
<reference evidence="2" key="1">
    <citation type="submission" date="2021-02" db="EMBL/GenBank/DDBJ databases">
        <authorList>
            <person name="Nowell W R."/>
        </authorList>
    </citation>
    <scope>NUCLEOTIDE SEQUENCE</scope>
</reference>
<dbReference type="GO" id="GO:0030686">
    <property type="term" value="C:90S preribosome"/>
    <property type="evidence" value="ECO:0007669"/>
    <property type="project" value="TreeGrafter"/>
</dbReference>
<keyword evidence="3" id="KW-1185">Reference proteome</keyword>
<gene>
    <name evidence="2" type="ORF">QVE165_LOCUS9682</name>
</gene>
<dbReference type="GO" id="GO:0000056">
    <property type="term" value="P:ribosomal small subunit export from nucleus"/>
    <property type="evidence" value="ECO:0007669"/>
    <property type="project" value="TreeGrafter"/>
</dbReference>
<dbReference type="Pfam" id="PF22493">
    <property type="entry name" value="PUF_NOP9"/>
    <property type="match status" value="1"/>
</dbReference>
<name>A0A813ZUX2_9BILA</name>
<dbReference type="EMBL" id="CAJNOM010000044">
    <property type="protein sequence ID" value="CAF0904875.1"/>
    <property type="molecule type" value="Genomic_DNA"/>
</dbReference>
<comment type="caution">
    <text evidence="2">The sequence shown here is derived from an EMBL/GenBank/DDBJ whole genome shotgun (WGS) entry which is preliminary data.</text>
</comment>
<protein>
    <recommendedName>
        <fullName evidence="4">Pumilio domain-containing protein NOP9</fullName>
    </recommendedName>
</protein>
<organism evidence="2 3">
    <name type="scientific">Adineta steineri</name>
    <dbReference type="NCBI Taxonomy" id="433720"/>
    <lineage>
        <taxon>Eukaryota</taxon>
        <taxon>Metazoa</taxon>
        <taxon>Spiralia</taxon>
        <taxon>Gnathifera</taxon>
        <taxon>Rotifera</taxon>
        <taxon>Eurotatoria</taxon>
        <taxon>Bdelloidea</taxon>
        <taxon>Adinetida</taxon>
        <taxon>Adinetidae</taxon>
        <taxon>Adineta</taxon>
    </lineage>
</organism>
<accession>A0A813ZUX2</accession>
<dbReference type="InterPro" id="IPR016024">
    <property type="entry name" value="ARM-type_fold"/>
</dbReference>
<proteinExistence type="predicted"/>
<dbReference type="GO" id="GO:0000472">
    <property type="term" value="P:endonucleolytic cleavage to generate mature 5'-end of SSU-rRNA from (SSU-rRNA, 5.8S rRNA, LSU-rRNA)"/>
    <property type="evidence" value="ECO:0007669"/>
    <property type="project" value="TreeGrafter"/>
</dbReference>
<evidence type="ECO:0008006" key="4">
    <source>
        <dbReference type="Google" id="ProtNLM"/>
    </source>
</evidence>
<dbReference type="AlphaFoldDB" id="A0A813ZUX2"/>
<dbReference type="GO" id="GO:0000447">
    <property type="term" value="P:endonucleolytic cleavage in ITS1 to separate SSU-rRNA from 5.8S rRNA and LSU-rRNA from tricistronic rRNA transcript (SSU-rRNA, 5.8S rRNA, LSU-rRNA)"/>
    <property type="evidence" value="ECO:0007669"/>
    <property type="project" value="TreeGrafter"/>
</dbReference>
<sequence>MSALSSNTKYYKEAYTLFQQCTKKDDRQDLANKVFEEASSITSDTCKITKSCSREFEQLLPHVTLPTILSSFFDRLTETDLDDFIRDRSACFVLEKFLSYLPNHLSTENQQIHTAYDRLFRCICENFDDYIQETGTSHIIASTISFLHPLINSNDNNEYEQLIDGGRTPKKFFELPADWNVDEKLREIKKLIKKNTNYNEFVYATLLRTCGYLNEKLYIKLVDHICEKHYSEINLEHILDKRSSFIFEVLLEFPSEQRNNILYEIVLNNIDEIYLHSIGNFFLQHLLLTLNEKDLIEKIYLLIMNDDRFTKLVEKGQIRLLITFIRVCERFHCHYEELISRLKLSINCTNPSISEFIPSVLKLRAENPETQLITKDGSLVVQALLRAEKIDSLTRQSFLSLTGEQISIIACHPSGSHLLCQLILKSNLWSILRQKNFYDKLNQEYTKMACDKSACWFVTQLWKSATTIDQKLQMAKSMAKDFQTLRSHTYAKFIAYEMNLTAFCSRPDQWKRSIDTILKKHALFDDLDDDDKPKKKKKKKF</sequence>
<evidence type="ECO:0000256" key="1">
    <source>
        <dbReference type="ARBA" id="ARBA00022737"/>
    </source>
</evidence>
<keyword evidence="1" id="KW-0677">Repeat</keyword>
<dbReference type="InterPro" id="IPR040000">
    <property type="entry name" value="NOP9"/>
</dbReference>
<dbReference type="GO" id="GO:0003723">
    <property type="term" value="F:RNA binding"/>
    <property type="evidence" value="ECO:0007669"/>
    <property type="project" value="InterPro"/>
</dbReference>
<dbReference type="GO" id="GO:0000480">
    <property type="term" value="P:endonucleolytic cleavage in 5'-ETS of tricistronic rRNA transcript (SSU-rRNA, 5.8S rRNA, LSU-rRNA)"/>
    <property type="evidence" value="ECO:0007669"/>
    <property type="project" value="TreeGrafter"/>
</dbReference>
<dbReference type="GO" id="GO:0005730">
    <property type="term" value="C:nucleolus"/>
    <property type="evidence" value="ECO:0007669"/>
    <property type="project" value="TreeGrafter"/>
</dbReference>
<dbReference type="OrthoDB" id="9987665at2759"/>
<dbReference type="SUPFAM" id="SSF48371">
    <property type="entry name" value="ARM repeat"/>
    <property type="match status" value="2"/>
</dbReference>
<dbReference type="Proteomes" id="UP000663832">
    <property type="component" value="Unassembled WGS sequence"/>
</dbReference>